<proteinExistence type="predicted"/>
<comment type="caution">
    <text evidence="2">The sequence shown here is derived from an EMBL/GenBank/DDBJ whole genome shotgun (WGS) entry which is preliminary data.</text>
</comment>
<name>A0A9Q3JQM7_9BASI</name>
<dbReference type="EMBL" id="AVOT02079453">
    <property type="protein sequence ID" value="MBW0566638.1"/>
    <property type="molecule type" value="Genomic_DNA"/>
</dbReference>
<accession>A0A9Q3JQM7</accession>
<sequence length="245" mass="28195">MSPVHLRSIGVPRNQKEERTENFRIPVQRKPQSRGLERHGTSSPAPPTPPRPVTMENGKQEVQPQITLGRTWKKFPEYISQNDNFQGPHGNKKRVEPKQELQTPGGKGSQYKGKSSHYPKYRRTMEPESAYFNSLMLTRSGKPNQLPNDFTPLRIQQISGKEKPFFSILGIFQEKARIKRKEQDFFQPEAERVRPNYIEVVRASDIITLEKEIFVNTHEKKITIPTIKNDIPTQNEQIVAAPESA</sequence>
<evidence type="ECO:0000313" key="2">
    <source>
        <dbReference type="EMBL" id="MBW0566638.1"/>
    </source>
</evidence>
<keyword evidence="3" id="KW-1185">Reference proteome</keyword>
<dbReference type="Proteomes" id="UP000765509">
    <property type="component" value="Unassembled WGS sequence"/>
</dbReference>
<feature type="region of interest" description="Disordered" evidence="1">
    <location>
        <begin position="1"/>
        <end position="123"/>
    </location>
</feature>
<reference evidence="2" key="1">
    <citation type="submission" date="2021-03" db="EMBL/GenBank/DDBJ databases">
        <title>Draft genome sequence of rust myrtle Austropuccinia psidii MF-1, a brazilian biotype.</title>
        <authorList>
            <person name="Quecine M.C."/>
            <person name="Pachon D.M.R."/>
            <person name="Bonatelli M.L."/>
            <person name="Correr F.H."/>
            <person name="Franceschini L.M."/>
            <person name="Leite T.F."/>
            <person name="Margarido G.R.A."/>
            <person name="Almeida C.A."/>
            <person name="Ferrarezi J.A."/>
            <person name="Labate C.A."/>
        </authorList>
    </citation>
    <scope>NUCLEOTIDE SEQUENCE</scope>
    <source>
        <strain evidence="2">MF-1</strain>
    </source>
</reference>
<dbReference type="AlphaFoldDB" id="A0A9Q3JQM7"/>
<evidence type="ECO:0000313" key="3">
    <source>
        <dbReference type="Proteomes" id="UP000765509"/>
    </source>
</evidence>
<organism evidence="2 3">
    <name type="scientific">Austropuccinia psidii MF-1</name>
    <dbReference type="NCBI Taxonomy" id="1389203"/>
    <lineage>
        <taxon>Eukaryota</taxon>
        <taxon>Fungi</taxon>
        <taxon>Dikarya</taxon>
        <taxon>Basidiomycota</taxon>
        <taxon>Pucciniomycotina</taxon>
        <taxon>Pucciniomycetes</taxon>
        <taxon>Pucciniales</taxon>
        <taxon>Sphaerophragmiaceae</taxon>
        <taxon>Austropuccinia</taxon>
    </lineage>
</organism>
<gene>
    <name evidence="2" type="ORF">O181_106353</name>
</gene>
<protein>
    <submittedName>
        <fullName evidence="2">Uncharacterized protein</fullName>
    </submittedName>
</protein>
<evidence type="ECO:0000256" key="1">
    <source>
        <dbReference type="SAM" id="MobiDB-lite"/>
    </source>
</evidence>